<feature type="domain" description="Reverse transcriptase" evidence="1">
    <location>
        <begin position="1"/>
        <end position="67"/>
    </location>
</feature>
<dbReference type="Gene3D" id="3.30.70.270">
    <property type="match status" value="2"/>
</dbReference>
<organism evidence="2 3">
    <name type="scientific">Mytilus coruscus</name>
    <name type="common">Sea mussel</name>
    <dbReference type="NCBI Taxonomy" id="42192"/>
    <lineage>
        <taxon>Eukaryota</taxon>
        <taxon>Metazoa</taxon>
        <taxon>Spiralia</taxon>
        <taxon>Lophotrochozoa</taxon>
        <taxon>Mollusca</taxon>
        <taxon>Bivalvia</taxon>
        <taxon>Autobranchia</taxon>
        <taxon>Pteriomorphia</taxon>
        <taxon>Mytilida</taxon>
        <taxon>Mytiloidea</taxon>
        <taxon>Mytilidae</taxon>
        <taxon>Mytilinae</taxon>
        <taxon>Mytilus</taxon>
    </lineage>
</organism>
<dbReference type="EMBL" id="CACVKT020008732">
    <property type="protein sequence ID" value="CAC5417220.1"/>
    <property type="molecule type" value="Genomic_DNA"/>
</dbReference>
<sequence>MERTLSDIRDNIYIPYLDDVLVLSSSFKEHLMNVTTVLRRLKEKGIKLNPSKCELFKREVRYLGHLISETGYQMDPADKEAVIALKERKPKTIGELRNILGFVGYYRKYILNFSKRLKQIYNLLKVNDKSHQKSKIKGKSTNQASSGTKIKWLKEHNMILSEVIDCSVKPNIMVYPQYQKPYIVHTDASQEGFMNSCSKTVEDNSIITLQTAVAQAKGEIDWTVTLSKCTVEMFNDEVEKLSCPFGSMSEKVDQANDKAQSLSNPENKLETNWQTSGTIPLRHITEARNQDPDLGPIINLKIHNRTPSDNEKRQFNHAQKILVRDCNKLLEWKSNMQKAYKLASENACKSATKGKRLYDTKVRRSCLQEGDRVLVRNILERGGPRKLRSYWEENICVVLRRLNDESPVYEVKKGIKSEEIGLLLESITSAHGSDKKKTDHRKTLQSTITPHDDVCEKDSDISDDLTYKVQSTNRYSKLPTDGIPVDNENNNVLDAASDGESEIIIPNNTENVTSKDKPTRLRHPATKFTYDTLGKPSIQTFDVTSNQIRQYQTTVTPNHLESNLNPNSVPWYPQYQQPYHHPHVRFIQQQYMFHRY</sequence>
<dbReference type="PANTHER" id="PTHR33064:SF37">
    <property type="entry name" value="RIBONUCLEASE H"/>
    <property type="match status" value="1"/>
</dbReference>
<dbReference type="SUPFAM" id="SSF56672">
    <property type="entry name" value="DNA/RNA polymerases"/>
    <property type="match status" value="1"/>
</dbReference>
<protein>
    <recommendedName>
        <fullName evidence="1">Reverse transcriptase domain-containing protein</fullName>
    </recommendedName>
</protein>
<evidence type="ECO:0000259" key="1">
    <source>
        <dbReference type="PROSITE" id="PS50878"/>
    </source>
</evidence>
<dbReference type="Proteomes" id="UP000507470">
    <property type="component" value="Unassembled WGS sequence"/>
</dbReference>
<accession>A0A6J8E9W4</accession>
<evidence type="ECO:0000313" key="3">
    <source>
        <dbReference type="Proteomes" id="UP000507470"/>
    </source>
</evidence>
<gene>
    <name evidence="2" type="ORF">MCOR_49755</name>
</gene>
<dbReference type="InterPro" id="IPR043128">
    <property type="entry name" value="Rev_trsase/Diguanyl_cyclase"/>
</dbReference>
<dbReference type="InterPro" id="IPR000477">
    <property type="entry name" value="RT_dom"/>
</dbReference>
<dbReference type="PROSITE" id="PS50878">
    <property type="entry name" value="RT_POL"/>
    <property type="match status" value="1"/>
</dbReference>
<dbReference type="InterPro" id="IPR043502">
    <property type="entry name" value="DNA/RNA_pol_sf"/>
</dbReference>
<dbReference type="PANTHER" id="PTHR33064">
    <property type="entry name" value="POL PROTEIN"/>
    <property type="match status" value="1"/>
</dbReference>
<proteinExistence type="predicted"/>
<keyword evidence="3" id="KW-1185">Reference proteome</keyword>
<dbReference type="InterPro" id="IPR051320">
    <property type="entry name" value="Viral_Replic_Matur_Polypro"/>
</dbReference>
<dbReference type="OrthoDB" id="4369127at2759"/>
<name>A0A6J8E9W4_MYTCO</name>
<evidence type="ECO:0000313" key="2">
    <source>
        <dbReference type="EMBL" id="CAC5417220.1"/>
    </source>
</evidence>
<dbReference type="Pfam" id="PF00078">
    <property type="entry name" value="RVT_1"/>
    <property type="match status" value="1"/>
</dbReference>
<dbReference type="AlphaFoldDB" id="A0A6J8E9W4"/>
<reference evidence="2 3" key="1">
    <citation type="submission" date="2020-06" db="EMBL/GenBank/DDBJ databases">
        <authorList>
            <person name="Li R."/>
            <person name="Bekaert M."/>
        </authorList>
    </citation>
    <scope>NUCLEOTIDE SEQUENCE [LARGE SCALE GENOMIC DNA]</scope>
    <source>
        <strain evidence="3">wild</strain>
    </source>
</reference>